<dbReference type="SUPFAM" id="SSF49464">
    <property type="entry name" value="Carboxypeptidase regulatory domain-like"/>
    <property type="match status" value="1"/>
</dbReference>
<dbReference type="InterPro" id="IPR039426">
    <property type="entry name" value="TonB-dep_rcpt-like"/>
</dbReference>
<dbReference type="Pfam" id="PF00593">
    <property type="entry name" value="TonB_dep_Rec_b-barrel"/>
    <property type="match status" value="1"/>
</dbReference>
<evidence type="ECO:0000256" key="7">
    <source>
        <dbReference type="ARBA" id="ARBA00023136"/>
    </source>
</evidence>
<dbReference type="Gene3D" id="2.170.130.10">
    <property type="entry name" value="TonB-dependent receptor, plug domain"/>
    <property type="match status" value="1"/>
</dbReference>
<dbReference type="InterPro" id="IPR000531">
    <property type="entry name" value="Beta-barrel_TonB"/>
</dbReference>
<keyword evidence="4 10" id="KW-0812">Transmembrane</keyword>
<feature type="chain" id="PRO_5031259866" evidence="12">
    <location>
        <begin position="34"/>
        <end position="908"/>
    </location>
</feature>
<dbReference type="GO" id="GO:0009279">
    <property type="term" value="C:cell outer membrane"/>
    <property type="evidence" value="ECO:0007669"/>
    <property type="project" value="UniProtKB-SubCell"/>
</dbReference>
<sequence>MKNIVNKKKTGLNHLIYFTLLIVLLISSTVAFAGTTGKIVGKVTDEQTGEPVVGANVVVEGTFLGAAADLDGFYSISNVPPGTYRLIVSAVGYQKTIVENVLVKIDLTTRIDIKLSSSVIQLNQEVVVTSQRPLVQKDLTSTSVTISSDDIKMMPVESIGQIVNLQAGVIDGHFRGGRSNDVAYLIDGVAVTDPFNGGFTVEVENSSIRQMEVITGTFNAEYGQALSGVVNIVTEGGSDKFRANVSSYVGNFITTHTDIFRNLDRADRIAQKNFQITLSGPVQPVKNLYFFLTGRYFDNIGHLYGKRVYNVTDDVPFFPNPMDKSVWIPRNTGDGAFVPMNPYTKYSANGKLTYAMPELAITYSIFWDKTKNKYYDHYFSWTPDGMMTHYGDDWIQSLQLTHYPSSSTFQTLKFTANYYHFKGYLYEDPFDPRYVSPRRGIAISNYTFRSGGNQGGRYDRHTKTLIGQWSLASQINKEHKIGLGVEGRIYDIYNHSMDLVNLTEGQLDSLGNEIFTPGYPDKGTISDQGSHIEYARYPMEASAYIQDKMEYDIMIINVGLRFDYFNSRAKLPADKRNPTRNPNFPGANQWVDAKAKMQLSPRLGASFPITDKGIIRFSYGHFFKIPAFENLYQNPDFIVRPGNSLNSIIGNPDLNAEKNIIYEIGLQQVLFEDVSLNLSVYYRDIRNWLGMEIVNTYEGFKYARFINRDYANVRGFIVTLDKRFSNYFSAKLDYTFQIAEGNASDPYAVYNKNQTNPPIEESKTVVPLDWDQRHTLNLTVNVGVPGDWTAGFIFQYGSGMPYTEDVKVSKGVRFENGGKKPPFFNLDLRADKIFRVFGINVMTYVMIYNVLDIKNEFGVYASTGRANVDLNTQYAGEIFGLNTIQEYINNPSMYSSPREVRVGLGFEL</sequence>
<evidence type="ECO:0000256" key="3">
    <source>
        <dbReference type="ARBA" id="ARBA00022452"/>
    </source>
</evidence>
<keyword evidence="2 10" id="KW-0813">Transport</keyword>
<evidence type="ECO:0000256" key="11">
    <source>
        <dbReference type="RuleBase" id="RU003357"/>
    </source>
</evidence>
<dbReference type="Gene3D" id="2.60.40.1120">
    <property type="entry name" value="Carboxypeptidase-like, regulatory domain"/>
    <property type="match status" value="1"/>
</dbReference>
<feature type="domain" description="TonB-dependent receptor plug" evidence="14">
    <location>
        <begin position="137"/>
        <end position="229"/>
    </location>
</feature>
<gene>
    <name evidence="15" type="ORF">ENS31_02350</name>
</gene>
<evidence type="ECO:0000256" key="4">
    <source>
        <dbReference type="ARBA" id="ARBA00022692"/>
    </source>
</evidence>
<evidence type="ECO:0000256" key="5">
    <source>
        <dbReference type="ARBA" id="ARBA00022729"/>
    </source>
</evidence>
<dbReference type="InterPro" id="IPR037066">
    <property type="entry name" value="Plug_dom_sf"/>
</dbReference>
<dbReference type="PANTHER" id="PTHR30069">
    <property type="entry name" value="TONB-DEPENDENT OUTER MEMBRANE RECEPTOR"/>
    <property type="match status" value="1"/>
</dbReference>
<proteinExistence type="inferred from homology"/>
<comment type="similarity">
    <text evidence="10 11">Belongs to the TonB-dependent receptor family.</text>
</comment>
<reference evidence="15" key="1">
    <citation type="journal article" date="2020" name="mSystems">
        <title>Genome- and Community-Level Interaction Insights into Carbon Utilization and Element Cycling Functions of Hydrothermarchaeota in Hydrothermal Sediment.</title>
        <authorList>
            <person name="Zhou Z."/>
            <person name="Liu Y."/>
            <person name="Xu W."/>
            <person name="Pan J."/>
            <person name="Luo Z.H."/>
            <person name="Li M."/>
        </authorList>
    </citation>
    <scope>NUCLEOTIDE SEQUENCE [LARGE SCALE GENOMIC DNA]</scope>
    <source>
        <strain evidence="15">SpSt-479</strain>
    </source>
</reference>
<evidence type="ECO:0000256" key="6">
    <source>
        <dbReference type="ARBA" id="ARBA00023077"/>
    </source>
</evidence>
<comment type="subcellular location">
    <subcellularLocation>
        <location evidence="1 10">Cell outer membrane</location>
        <topology evidence="1 10">Multi-pass membrane protein</topology>
    </subcellularLocation>
</comment>
<organism evidence="15">
    <name type="scientific">Ignavibacterium album</name>
    <dbReference type="NCBI Taxonomy" id="591197"/>
    <lineage>
        <taxon>Bacteria</taxon>
        <taxon>Pseudomonadati</taxon>
        <taxon>Ignavibacteriota</taxon>
        <taxon>Ignavibacteria</taxon>
        <taxon>Ignavibacteriales</taxon>
        <taxon>Ignavibacteriaceae</taxon>
        <taxon>Ignavibacterium</taxon>
    </lineage>
</organism>
<accession>A0A7V2ZI23</accession>
<dbReference type="Gene3D" id="2.40.170.20">
    <property type="entry name" value="TonB-dependent receptor, beta-barrel domain"/>
    <property type="match status" value="1"/>
</dbReference>
<evidence type="ECO:0000256" key="9">
    <source>
        <dbReference type="ARBA" id="ARBA00023237"/>
    </source>
</evidence>
<comment type="caution">
    <text evidence="15">The sequence shown here is derived from an EMBL/GenBank/DDBJ whole genome shotgun (WGS) entry which is preliminary data.</text>
</comment>
<name>A0A7V2ZI23_9BACT</name>
<dbReference type="Pfam" id="PF07715">
    <property type="entry name" value="Plug"/>
    <property type="match status" value="1"/>
</dbReference>
<dbReference type="GO" id="GO:0015344">
    <property type="term" value="F:siderophore uptake transmembrane transporter activity"/>
    <property type="evidence" value="ECO:0007669"/>
    <property type="project" value="TreeGrafter"/>
</dbReference>
<evidence type="ECO:0000256" key="10">
    <source>
        <dbReference type="PROSITE-ProRule" id="PRU01360"/>
    </source>
</evidence>
<keyword evidence="5 12" id="KW-0732">Signal</keyword>
<evidence type="ECO:0000256" key="1">
    <source>
        <dbReference type="ARBA" id="ARBA00004571"/>
    </source>
</evidence>
<keyword evidence="7 10" id="KW-0472">Membrane</keyword>
<dbReference type="Pfam" id="PF13715">
    <property type="entry name" value="CarbopepD_reg_2"/>
    <property type="match status" value="1"/>
</dbReference>
<dbReference type="PROSITE" id="PS52016">
    <property type="entry name" value="TONB_DEPENDENT_REC_3"/>
    <property type="match status" value="1"/>
</dbReference>
<dbReference type="GO" id="GO:0044718">
    <property type="term" value="P:siderophore transmembrane transport"/>
    <property type="evidence" value="ECO:0007669"/>
    <property type="project" value="TreeGrafter"/>
</dbReference>
<dbReference type="SUPFAM" id="SSF56935">
    <property type="entry name" value="Porins"/>
    <property type="match status" value="1"/>
</dbReference>
<keyword evidence="8 15" id="KW-0675">Receptor</keyword>
<evidence type="ECO:0000313" key="15">
    <source>
        <dbReference type="EMBL" id="HFI90352.1"/>
    </source>
</evidence>
<evidence type="ECO:0000259" key="13">
    <source>
        <dbReference type="Pfam" id="PF00593"/>
    </source>
</evidence>
<keyword evidence="9 10" id="KW-0998">Cell outer membrane</keyword>
<dbReference type="AlphaFoldDB" id="A0A7V2ZI23"/>
<evidence type="ECO:0000256" key="12">
    <source>
        <dbReference type="SAM" id="SignalP"/>
    </source>
</evidence>
<evidence type="ECO:0000256" key="8">
    <source>
        <dbReference type="ARBA" id="ARBA00023170"/>
    </source>
</evidence>
<protein>
    <submittedName>
        <fullName evidence="15">TonB-dependent receptor</fullName>
    </submittedName>
</protein>
<feature type="domain" description="TonB-dependent receptor-like beta-barrel" evidence="13">
    <location>
        <begin position="360"/>
        <end position="831"/>
    </location>
</feature>
<evidence type="ECO:0000259" key="14">
    <source>
        <dbReference type="Pfam" id="PF07715"/>
    </source>
</evidence>
<keyword evidence="3 10" id="KW-1134">Transmembrane beta strand</keyword>
<keyword evidence="6 11" id="KW-0798">TonB box</keyword>
<dbReference type="EMBL" id="DSUJ01000008">
    <property type="protein sequence ID" value="HFI90352.1"/>
    <property type="molecule type" value="Genomic_DNA"/>
</dbReference>
<evidence type="ECO:0000256" key="2">
    <source>
        <dbReference type="ARBA" id="ARBA00022448"/>
    </source>
</evidence>
<dbReference type="InterPro" id="IPR012910">
    <property type="entry name" value="Plug_dom"/>
</dbReference>
<feature type="signal peptide" evidence="12">
    <location>
        <begin position="1"/>
        <end position="33"/>
    </location>
</feature>
<dbReference type="InterPro" id="IPR008969">
    <property type="entry name" value="CarboxyPept-like_regulatory"/>
</dbReference>
<dbReference type="InterPro" id="IPR036942">
    <property type="entry name" value="Beta-barrel_TonB_sf"/>
</dbReference>
<dbReference type="PANTHER" id="PTHR30069:SF29">
    <property type="entry name" value="HEMOGLOBIN AND HEMOGLOBIN-HAPTOGLOBIN-BINDING PROTEIN 1-RELATED"/>
    <property type="match status" value="1"/>
</dbReference>